<sequence>MSTLVEFKGYALTDSKRWGNLEVISLKPKAFKSDDVEITITHCGGWGESKLPLIVGHEIVGKVTRVGDNVKDIKVGDRVGVGAHIGSCMSCSVCKSAYENYCVNGIPTHNGEYSDGVFVFPIPYETASPHALKMKVL</sequence>
<dbReference type="InterPro" id="IPR002328">
    <property type="entry name" value="ADH_Zn_CS"/>
</dbReference>
<comment type="caution">
    <text evidence="5">The sequence shown here is derived from an EMBL/GenBank/DDBJ whole genome shotgun (WGS) entry which is preliminary data.</text>
</comment>
<dbReference type="InterPro" id="IPR047109">
    <property type="entry name" value="CAD-like"/>
</dbReference>
<name>A0A8H7P9I3_9APHY</name>
<reference evidence="5" key="1">
    <citation type="submission" date="2020-11" db="EMBL/GenBank/DDBJ databases">
        <authorList>
            <person name="Koelle M."/>
            <person name="Horta M.A.C."/>
            <person name="Nowrousian M."/>
            <person name="Ohm R.A."/>
            <person name="Benz P."/>
            <person name="Pilgard A."/>
        </authorList>
    </citation>
    <scope>NUCLEOTIDE SEQUENCE</scope>
    <source>
        <strain evidence="5">FPRL280</strain>
    </source>
</reference>
<keyword evidence="3" id="KW-0560">Oxidoreductase</keyword>
<feature type="domain" description="Alcohol dehydrogenase-like N-terminal" evidence="4">
    <location>
        <begin position="35"/>
        <end position="115"/>
    </location>
</feature>
<dbReference type="InterPro" id="IPR011032">
    <property type="entry name" value="GroES-like_sf"/>
</dbReference>
<dbReference type="GO" id="GO:0008270">
    <property type="term" value="F:zinc ion binding"/>
    <property type="evidence" value="ECO:0007669"/>
    <property type="project" value="InterPro"/>
</dbReference>
<proteinExistence type="predicted"/>
<dbReference type="GO" id="GO:0016616">
    <property type="term" value="F:oxidoreductase activity, acting on the CH-OH group of donors, NAD or NADP as acceptor"/>
    <property type="evidence" value="ECO:0007669"/>
    <property type="project" value="InterPro"/>
</dbReference>
<dbReference type="Proteomes" id="UP000639403">
    <property type="component" value="Unassembled WGS sequence"/>
</dbReference>
<evidence type="ECO:0000313" key="6">
    <source>
        <dbReference type="Proteomes" id="UP000639403"/>
    </source>
</evidence>
<dbReference type="Pfam" id="PF08240">
    <property type="entry name" value="ADH_N"/>
    <property type="match status" value="1"/>
</dbReference>
<dbReference type="EMBL" id="JADOXO010000011">
    <property type="protein sequence ID" value="KAF9820288.1"/>
    <property type="molecule type" value="Genomic_DNA"/>
</dbReference>
<accession>A0A8H7P9I3</accession>
<reference evidence="5" key="2">
    <citation type="journal article" name="Front. Microbiol.">
        <title>Degradative Capacity of Two Strains of Rhodonia placenta: From Phenotype to Genotype.</title>
        <authorList>
            <person name="Kolle M."/>
            <person name="Horta M.A.C."/>
            <person name="Nowrousian M."/>
            <person name="Ohm R.A."/>
            <person name="Benz J.P."/>
            <person name="Pilgard A."/>
        </authorList>
    </citation>
    <scope>NUCLEOTIDE SEQUENCE</scope>
    <source>
        <strain evidence="5">FPRL280</strain>
    </source>
</reference>
<evidence type="ECO:0000313" key="5">
    <source>
        <dbReference type="EMBL" id="KAF9820288.1"/>
    </source>
</evidence>
<protein>
    <recommendedName>
        <fullName evidence="4">Alcohol dehydrogenase-like N-terminal domain-containing protein</fullName>
    </recommendedName>
</protein>
<dbReference type="PROSITE" id="PS00059">
    <property type="entry name" value="ADH_ZINC"/>
    <property type="match status" value="1"/>
</dbReference>
<dbReference type="PANTHER" id="PTHR42683">
    <property type="entry name" value="ALDEHYDE REDUCTASE"/>
    <property type="match status" value="1"/>
</dbReference>
<organism evidence="5 6">
    <name type="scientific">Rhodonia placenta</name>
    <dbReference type="NCBI Taxonomy" id="104341"/>
    <lineage>
        <taxon>Eukaryota</taxon>
        <taxon>Fungi</taxon>
        <taxon>Dikarya</taxon>
        <taxon>Basidiomycota</taxon>
        <taxon>Agaricomycotina</taxon>
        <taxon>Agaricomycetes</taxon>
        <taxon>Polyporales</taxon>
        <taxon>Adustoporiaceae</taxon>
        <taxon>Rhodonia</taxon>
    </lineage>
</organism>
<evidence type="ECO:0000259" key="4">
    <source>
        <dbReference type="Pfam" id="PF08240"/>
    </source>
</evidence>
<evidence type="ECO:0000256" key="2">
    <source>
        <dbReference type="ARBA" id="ARBA00022833"/>
    </source>
</evidence>
<gene>
    <name evidence="5" type="ORF">IEO21_01502</name>
</gene>
<dbReference type="AlphaFoldDB" id="A0A8H7P9I3"/>
<dbReference type="Gene3D" id="3.90.180.10">
    <property type="entry name" value="Medium-chain alcohol dehydrogenases, catalytic domain"/>
    <property type="match status" value="1"/>
</dbReference>
<dbReference type="SUPFAM" id="SSF50129">
    <property type="entry name" value="GroES-like"/>
    <property type="match status" value="1"/>
</dbReference>
<dbReference type="InterPro" id="IPR013154">
    <property type="entry name" value="ADH-like_N"/>
</dbReference>
<evidence type="ECO:0000256" key="3">
    <source>
        <dbReference type="ARBA" id="ARBA00023002"/>
    </source>
</evidence>
<keyword evidence="1" id="KW-0479">Metal-binding</keyword>
<evidence type="ECO:0000256" key="1">
    <source>
        <dbReference type="ARBA" id="ARBA00022723"/>
    </source>
</evidence>
<keyword evidence="2" id="KW-0862">Zinc</keyword>